<evidence type="ECO:0000256" key="2">
    <source>
        <dbReference type="ARBA" id="ARBA00009808"/>
    </source>
</evidence>
<evidence type="ECO:0000256" key="5">
    <source>
        <dbReference type="ARBA" id="ARBA00023136"/>
    </source>
</evidence>
<feature type="transmembrane region" description="Helical" evidence="8">
    <location>
        <begin position="46"/>
        <end position="63"/>
    </location>
</feature>
<evidence type="ECO:0000256" key="3">
    <source>
        <dbReference type="ARBA" id="ARBA00022692"/>
    </source>
</evidence>
<feature type="region of interest" description="Disordered" evidence="7">
    <location>
        <begin position="374"/>
        <end position="393"/>
    </location>
</feature>
<accession>A0A166VMH6</accession>
<feature type="transmembrane region" description="Helical" evidence="8">
    <location>
        <begin position="236"/>
        <end position="253"/>
    </location>
</feature>
<dbReference type="InterPro" id="IPR016439">
    <property type="entry name" value="Lag1/Lac1-like"/>
</dbReference>
<dbReference type="GO" id="GO:0046513">
    <property type="term" value="P:ceramide biosynthetic process"/>
    <property type="evidence" value="ECO:0007669"/>
    <property type="project" value="InterPro"/>
</dbReference>
<feature type="compositionally biased region" description="Low complexity" evidence="7">
    <location>
        <begin position="94"/>
        <end position="108"/>
    </location>
</feature>
<keyword evidence="3 6" id="KW-0812">Transmembrane</keyword>
<gene>
    <name evidence="10" type="ORF">FIBSPDRAFT_434895</name>
</gene>
<keyword evidence="5 6" id="KW-0472">Membrane</keyword>
<protein>
    <submittedName>
        <fullName evidence="10">Longevity assurance proteins LAG1/LAC1</fullName>
    </submittedName>
</protein>
<comment type="subcellular location">
    <subcellularLocation>
        <location evidence="1">Membrane</location>
        <topology evidence="1">Multi-pass membrane protein</topology>
    </subcellularLocation>
</comment>
<evidence type="ECO:0000259" key="9">
    <source>
        <dbReference type="PROSITE" id="PS50922"/>
    </source>
</evidence>
<dbReference type="Proteomes" id="UP000076532">
    <property type="component" value="Unassembled WGS sequence"/>
</dbReference>
<dbReference type="GO" id="GO:0016020">
    <property type="term" value="C:membrane"/>
    <property type="evidence" value="ECO:0007669"/>
    <property type="project" value="UniProtKB-SubCell"/>
</dbReference>
<evidence type="ECO:0000256" key="6">
    <source>
        <dbReference type="PROSITE-ProRule" id="PRU00205"/>
    </source>
</evidence>
<dbReference type="InterPro" id="IPR006634">
    <property type="entry name" value="TLC-dom"/>
</dbReference>
<reference evidence="10 11" key="1">
    <citation type="journal article" date="2016" name="Mol. Biol. Evol.">
        <title>Comparative Genomics of Early-Diverging Mushroom-Forming Fungi Provides Insights into the Origins of Lignocellulose Decay Capabilities.</title>
        <authorList>
            <person name="Nagy L.G."/>
            <person name="Riley R."/>
            <person name="Tritt A."/>
            <person name="Adam C."/>
            <person name="Daum C."/>
            <person name="Floudas D."/>
            <person name="Sun H."/>
            <person name="Yadav J.S."/>
            <person name="Pangilinan J."/>
            <person name="Larsson K.H."/>
            <person name="Matsuura K."/>
            <person name="Barry K."/>
            <person name="Labutti K."/>
            <person name="Kuo R."/>
            <person name="Ohm R.A."/>
            <person name="Bhattacharya S.S."/>
            <person name="Shirouzu T."/>
            <person name="Yoshinaga Y."/>
            <person name="Martin F.M."/>
            <person name="Grigoriev I.V."/>
            <person name="Hibbett D.S."/>
        </authorList>
    </citation>
    <scope>NUCLEOTIDE SEQUENCE [LARGE SCALE GENOMIC DNA]</scope>
    <source>
        <strain evidence="10 11">CBS 109695</strain>
    </source>
</reference>
<evidence type="ECO:0000313" key="10">
    <source>
        <dbReference type="EMBL" id="KZP32880.1"/>
    </source>
</evidence>
<dbReference type="AlphaFoldDB" id="A0A166VMH6"/>
<evidence type="ECO:0000313" key="11">
    <source>
        <dbReference type="Proteomes" id="UP000076532"/>
    </source>
</evidence>
<feature type="compositionally biased region" description="Low complexity" evidence="7">
    <location>
        <begin position="118"/>
        <end position="129"/>
    </location>
</feature>
<name>A0A166VMH6_9AGAM</name>
<dbReference type="PROSITE" id="PS50922">
    <property type="entry name" value="TLC"/>
    <property type="match status" value="1"/>
</dbReference>
<keyword evidence="11" id="KW-1185">Reference proteome</keyword>
<evidence type="ECO:0000256" key="7">
    <source>
        <dbReference type="SAM" id="MobiDB-lite"/>
    </source>
</evidence>
<keyword evidence="4 8" id="KW-1133">Transmembrane helix</keyword>
<evidence type="ECO:0000256" key="8">
    <source>
        <dbReference type="SAM" id="Phobius"/>
    </source>
</evidence>
<dbReference type="PANTHER" id="PTHR12560">
    <property type="entry name" value="LONGEVITY ASSURANCE FACTOR 1 LAG1"/>
    <property type="match status" value="1"/>
</dbReference>
<dbReference type="GO" id="GO:0050291">
    <property type="term" value="F:sphingosine N-acyltransferase activity"/>
    <property type="evidence" value="ECO:0007669"/>
    <property type="project" value="InterPro"/>
</dbReference>
<organism evidence="10 11">
    <name type="scientific">Athelia psychrophila</name>
    <dbReference type="NCBI Taxonomy" id="1759441"/>
    <lineage>
        <taxon>Eukaryota</taxon>
        <taxon>Fungi</taxon>
        <taxon>Dikarya</taxon>
        <taxon>Basidiomycota</taxon>
        <taxon>Agaricomycotina</taxon>
        <taxon>Agaricomycetes</taxon>
        <taxon>Agaricomycetidae</taxon>
        <taxon>Atheliales</taxon>
        <taxon>Atheliaceae</taxon>
        <taxon>Athelia</taxon>
    </lineage>
</organism>
<sequence>MNSLHAPGWLPSFLVPFFTLSYPVPAPAETDSFHDSYYFATGPRDLLFMVGCIAVMAVLRDAIRLGIMEPFARWKLGRDLAYTRRCREKAAVASNGNGHANGHVNGNGHANGNGHTNGNGHANGAANGHTNGGLDMSAEGVLRRKEDRQVHRKVLRFAEQAWSVVYYVITWSFGLYIYLNLPASIYDPAPLWADYPHIPIAAPVKFYYLLQTAFYIHQVLILNAEERRKDHIQMMTHHVITIALVGASYYANFTRVGCMLLALMDWCDIWLPLAKMLRYLDHSTLCDVTFVWFMVSWFVTRHALFVCVILKSTWLDCPRLIPFEWDPVRERYLTETAWMIFMALLSALQVIQMVWYWLICRIAWRVVMGQNAEDERSDDGSEEETVIEEKKNQ</sequence>
<dbReference type="EMBL" id="KV417484">
    <property type="protein sequence ID" value="KZP32880.1"/>
    <property type="molecule type" value="Genomic_DNA"/>
</dbReference>
<dbReference type="PANTHER" id="PTHR12560:SF0">
    <property type="entry name" value="LD18904P"/>
    <property type="match status" value="1"/>
</dbReference>
<feature type="transmembrane region" description="Helical" evidence="8">
    <location>
        <begin position="206"/>
        <end position="224"/>
    </location>
</feature>
<dbReference type="OrthoDB" id="537032at2759"/>
<comment type="similarity">
    <text evidence="2">Belongs to the sphingosine N-acyltransferase family.</text>
</comment>
<feature type="compositionally biased region" description="Acidic residues" evidence="7">
    <location>
        <begin position="375"/>
        <end position="386"/>
    </location>
</feature>
<dbReference type="STRING" id="436010.A0A166VMH6"/>
<evidence type="ECO:0000256" key="1">
    <source>
        <dbReference type="ARBA" id="ARBA00004141"/>
    </source>
</evidence>
<proteinExistence type="inferred from homology"/>
<dbReference type="SMART" id="SM00724">
    <property type="entry name" value="TLC"/>
    <property type="match status" value="1"/>
</dbReference>
<evidence type="ECO:0000256" key="4">
    <source>
        <dbReference type="ARBA" id="ARBA00022989"/>
    </source>
</evidence>
<feature type="domain" description="TLC" evidence="9">
    <location>
        <begin position="152"/>
        <end position="368"/>
    </location>
</feature>
<feature type="transmembrane region" description="Helical" evidence="8">
    <location>
        <begin position="337"/>
        <end position="358"/>
    </location>
</feature>
<feature type="region of interest" description="Disordered" evidence="7">
    <location>
        <begin position="94"/>
        <end position="129"/>
    </location>
</feature>
<feature type="transmembrane region" description="Helical" evidence="8">
    <location>
        <begin position="164"/>
        <end position="186"/>
    </location>
</feature>
<feature type="transmembrane region" description="Helical" evidence="8">
    <location>
        <begin position="289"/>
        <end position="314"/>
    </location>
</feature>
<dbReference type="Pfam" id="PF03798">
    <property type="entry name" value="TRAM_LAG1_CLN8"/>
    <property type="match status" value="1"/>
</dbReference>